<proteinExistence type="predicted"/>
<sequence>MFCAISLYQSLSCERNSKTKGLPSEKLWRAFAPAYARAKARPPEQNAPGAWLKRCKKPYVYQQYKRAARSRRSIFA</sequence>
<reference evidence="1 2" key="1">
    <citation type="submission" date="2011-08" db="EMBL/GenBank/DDBJ databases">
        <authorList>
            <person name="Weinstock G."/>
            <person name="Sodergren E."/>
            <person name="Clifton S."/>
            <person name="Fulton L."/>
            <person name="Fulton B."/>
            <person name="Courtney L."/>
            <person name="Fronick C."/>
            <person name="Harrison M."/>
            <person name="Strong C."/>
            <person name="Farmer C."/>
            <person name="Delahaunty K."/>
            <person name="Markovic C."/>
            <person name="Hall O."/>
            <person name="Minx P."/>
            <person name="Tomlinson C."/>
            <person name="Mitreva M."/>
            <person name="Hou S."/>
            <person name="Chen J."/>
            <person name="Wollam A."/>
            <person name="Pepin K.H."/>
            <person name="Johnson M."/>
            <person name="Bhonagiri V."/>
            <person name="Zhang X."/>
            <person name="Suruliraj S."/>
            <person name="Warren W."/>
            <person name="Chinwalla A."/>
            <person name="Mardis E.R."/>
            <person name="Wilson R.K."/>
        </authorList>
    </citation>
    <scope>NUCLEOTIDE SEQUENCE [LARGE SCALE GENOMIC DNA]</scope>
    <source>
        <strain evidence="1 2">ATCC 29863</strain>
    </source>
</reference>
<name>G9YN66_FLAPL</name>
<dbReference type="EMBL" id="AGCK01000062">
    <property type="protein sequence ID" value="EHM53594.1"/>
    <property type="molecule type" value="Genomic_DNA"/>
</dbReference>
<evidence type="ECO:0000313" key="1">
    <source>
        <dbReference type="EMBL" id="EHM53594.1"/>
    </source>
</evidence>
<gene>
    <name evidence="1" type="ORF">HMPREF0372_00938</name>
</gene>
<dbReference type="HOGENOM" id="CLU_2649178_0_0_9"/>
<protein>
    <submittedName>
        <fullName evidence="1">Uncharacterized protein</fullName>
    </submittedName>
</protein>
<evidence type="ECO:0000313" key="2">
    <source>
        <dbReference type="Proteomes" id="UP000004459"/>
    </source>
</evidence>
<organism evidence="1 2">
    <name type="scientific">Flavonifractor plautii ATCC 29863</name>
    <dbReference type="NCBI Taxonomy" id="411475"/>
    <lineage>
        <taxon>Bacteria</taxon>
        <taxon>Bacillati</taxon>
        <taxon>Bacillota</taxon>
        <taxon>Clostridia</taxon>
        <taxon>Eubacteriales</taxon>
        <taxon>Oscillospiraceae</taxon>
        <taxon>Flavonifractor</taxon>
    </lineage>
</organism>
<dbReference type="Proteomes" id="UP000004459">
    <property type="component" value="Unassembled WGS sequence"/>
</dbReference>
<comment type="caution">
    <text evidence="1">The sequence shown here is derived from an EMBL/GenBank/DDBJ whole genome shotgun (WGS) entry which is preliminary data.</text>
</comment>
<accession>G9YN66</accession>
<dbReference type="AlphaFoldDB" id="G9YN66"/>